<dbReference type="SUPFAM" id="SSF69786">
    <property type="entry name" value="YggU-like"/>
    <property type="match status" value="1"/>
</dbReference>
<dbReference type="InterPro" id="IPR003746">
    <property type="entry name" value="DUF167"/>
</dbReference>
<proteinExistence type="inferred from homology"/>
<dbReference type="EMBL" id="MFVE01000005">
    <property type="protein sequence ID" value="OGI95652.1"/>
    <property type="molecule type" value="Genomic_DNA"/>
</dbReference>
<dbReference type="Pfam" id="PF02594">
    <property type="entry name" value="DUF167"/>
    <property type="match status" value="1"/>
</dbReference>
<protein>
    <recommendedName>
        <fullName evidence="4">YggU family protein</fullName>
    </recommendedName>
</protein>
<gene>
    <name evidence="2" type="ORF">A2917_03460</name>
</gene>
<name>A0A1F6XNH7_9BACT</name>
<accession>A0A1F6XNH7</accession>
<dbReference type="SMART" id="SM01152">
    <property type="entry name" value="DUF167"/>
    <property type="match status" value="1"/>
</dbReference>
<dbReference type="NCBIfam" id="TIGR00251">
    <property type="entry name" value="DUF167 family protein"/>
    <property type="match status" value="1"/>
</dbReference>
<evidence type="ECO:0000313" key="2">
    <source>
        <dbReference type="EMBL" id="OGI95652.1"/>
    </source>
</evidence>
<comment type="caution">
    <text evidence="2">The sequence shown here is derived from an EMBL/GenBank/DDBJ whole genome shotgun (WGS) entry which is preliminary data.</text>
</comment>
<evidence type="ECO:0000313" key="3">
    <source>
        <dbReference type="Proteomes" id="UP000178104"/>
    </source>
</evidence>
<dbReference type="Proteomes" id="UP000178104">
    <property type="component" value="Unassembled WGS sequence"/>
</dbReference>
<dbReference type="Gene3D" id="3.30.1200.10">
    <property type="entry name" value="YggU-like"/>
    <property type="match status" value="1"/>
</dbReference>
<dbReference type="AlphaFoldDB" id="A0A1F6XNH7"/>
<sequence length="70" mass="8060">MHCKVVASARRESFKVKSEDHFEISVREKAERNMANNRVISLVAEHFKVPVNKVRIINGHKHPSKLLVVD</sequence>
<organism evidence="2 3">
    <name type="scientific">Candidatus Nomurabacteria bacterium RIFCSPLOWO2_01_FULL_42_17</name>
    <dbReference type="NCBI Taxonomy" id="1801780"/>
    <lineage>
        <taxon>Bacteria</taxon>
        <taxon>Candidatus Nomuraibacteriota</taxon>
    </lineage>
</organism>
<comment type="similarity">
    <text evidence="1">Belongs to the UPF0235 family.</text>
</comment>
<dbReference type="STRING" id="1801780.A2917_03460"/>
<dbReference type="InterPro" id="IPR036591">
    <property type="entry name" value="YggU-like_sf"/>
</dbReference>
<evidence type="ECO:0008006" key="4">
    <source>
        <dbReference type="Google" id="ProtNLM"/>
    </source>
</evidence>
<reference evidence="2 3" key="1">
    <citation type="journal article" date="2016" name="Nat. Commun.">
        <title>Thousands of microbial genomes shed light on interconnected biogeochemical processes in an aquifer system.</title>
        <authorList>
            <person name="Anantharaman K."/>
            <person name="Brown C.T."/>
            <person name="Hug L.A."/>
            <person name="Sharon I."/>
            <person name="Castelle C.J."/>
            <person name="Probst A.J."/>
            <person name="Thomas B.C."/>
            <person name="Singh A."/>
            <person name="Wilkins M.J."/>
            <person name="Karaoz U."/>
            <person name="Brodie E.L."/>
            <person name="Williams K.H."/>
            <person name="Hubbard S.S."/>
            <person name="Banfield J.F."/>
        </authorList>
    </citation>
    <scope>NUCLEOTIDE SEQUENCE [LARGE SCALE GENOMIC DNA]</scope>
</reference>
<evidence type="ECO:0000256" key="1">
    <source>
        <dbReference type="ARBA" id="ARBA00010364"/>
    </source>
</evidence>